<feature type="region of interest" description="Disordered" evidence="1">
    <location>
        <begin position="1"/>
        <end position="20"/>
    </location>
</feature>
<evidence type="ECO:0000313" key="3">
    <source>
        <dbReference type="Proteomes" id="UP000886998"/>
    </source>
</evidence>
<organism evidence="2 3">
    <name type="scientific">Trichonephila inaurata madagascariensis</name>
    <dbReference type="NCBI Taxonomy" id="2747483"/>
    <lineage>
        <taxon>Eukaryota</taxon>
        <taxon>Metazoa</taxon>
        <taxon>Ecdysozoa</taxon>
        <taxon>Arthropoda</taxon>
        <taxon>Chelicerata</taxon>
        <taxon>Arachnida</taxon>
        <taxon>Araneae</taxon>
        <taxon>Araneomorphae</taxon>
        <taxon>Entelegynae</taxon>
        <taxon>Araneoidea</taxon>
        <taxon>Nephilidae</taxon>
        <taxon>Trichonephila</taxon>
        <taxon>Trichonephila inaurata</taxon>
    </lineage>
</organism>
<reference evidence="2" key="1">
    <citation type="submission" date="2020-08" db="EMBL/GenBank/DDBJ databases">
        <title>Multicomponent nature underlies the extraordinary mechanical properties of spider dragline silk.</title>
        <authorList>
            <person name="Kono N."/>
            <person name="Nakamura H."/>
            <person name="Mori M."/>
            <person name="Yoshida Y."/>
            <person name="Ohtoshi R."/>
            <person name="Malay A.D."/>
            <person name="Moran D.A.P."/>
            <person name="Tomita M."/>
            <person name="Numata K."/>
            <person name="Arakawa K."/>
        </authorList>
    </citation>
    <scope>NUCLEOTIDE SEQUENCE</scope>
</reference>
<keyword evidence="3" id="KW-1185">Reference proteome</keyword>
<evidence type="ECO:0000256" key="1">
    <source>
        <dbReference type="SAM" id="MobiDB-lite"/>
    </source>
</evidence>
<protein>
    <submittedName>
        <fullName evidence="2">Uncharacterized protein</fullName>
    </submittedName>
</protein>
<name>A0A8X6YFV5_9ARAC</name>
<gene>
    <name evidence="2" type="ORF">TNIN_409211</name>
</gene>
<comment type="caution">
    <text evidence="2">The sequence shown here is derived from an EMBL/GenBank/DDBJ whole genome shotgun (WGS) entry which is preliminary data.</text>
</comment>
<accession>A0A8X6YFV5</accession>
<dbReference type="AlphaFoldDB" id="A0A8X6YFV5"/>
<sequence length="125" mass="14153">MTGNLSRSFAVVDRNPTDTKNRNVEKRMRVKFVKATCQSTTIEKQEVHHAILRRCLSEQSDQSSIFENVRDLISTPGLPPDDNMSQVATQTISHLITEENLPLFNLCSRKLFSASAEKSFFVVHS</sequence>
<dbReference type="EMBL" id="BMAV01018139">
    <property type="protein sequence ID" value="GFY70261.1"/>
    <property type="molecule type" value="Genomic_DNA"/>
</dbReference>
<dbReference type="Proteomes" id="UP000886998">
    <property type="component" value="Unassembled WGS sequence"/>
</dbReference>
<evidence type="ECO:0000313" key="2">
    <source>
        <dbReference type="EMBL" id="GFY70261.1"/>
    </source>
</evidence>
<proteinExistence type="predicted"/>